<organism evidence="3">
    <name type="scientific">Strongyloides stercoralis</name>
    <name type="common">Threadworm</name>
    <dbReference type="NCBI Taxonomy" id="6248"/>
    <lineage>
        <taxon>Eukaryota</taxon>
        <taxon>Metazoa</taxon>
        <taxon>Ecdysozoa</taxon>
        <taxon>Nematoda</taxon>
        <taxon>Chromadorea</taxon>
        <taxon>Rhabditida</taxon>
        <taxon>Tylenchina</taxon>
        <taxon>Panagrolaimomorpha</taxon>
        <taxon>Strongyloidoidea</taxon>
        <taxon>Strongyloididae</taxon>
        <taxon>Strongyloides</taxon>
    </lineage>
</organism>
<dbReference type="AlphaFoldDB" id="A0A0K0EG11"/>
<keyword evidence="2" id="KW-1185">Reference proteome</keyword>
<evidence type="ECO:0000313" key="3">
    <source>
        <dbReference type="WBParaSite" id="SSTP_0000841900.1"/>
    </source>
</evidence>
<dbReference type="WBParaSite" id="SSTP_0000841900.1">
    <property type="protein sequence ID" value="SSTP_0000841900.1"/>
    <property type="gene ID" value="SSTP_0000841900"/>
</dbReference>
<evidence type="ECO:0000313" key="2">
    <source>
        <dbReference type="Proteomes" id="UP000035681"/>
    </source>
</evidence>
<name>A0A0K0EG11_STRER</name>
<sequence length="132" mass="15351">MRDQRYIKNRDRNGGKNEGHSNFLKNTCKLHPNESWKKLHVDTPIKKETLFYNNFLIKDKNENLHYEQVEVTVPVKENDEKKSDNIVGTMDALIDCGARVCYMNEQCAKDLHIKTKKTSQTVVTGKSSFYNV</sequence>
<feature type="region of interest" description="Disordered" evidence="1">
    <location>
        <begin position="1"/>
        <end position="23"/>
    </location>
</feature>
<accession>A0A0K0EG11</accession>
<dbReference type="WBParaSite" id="TCONS_00014073.p1">
    <property type="protein sequence ID" value="TCONS_00014073.p1"/>
    <property type="gene ID" value="XLOC_009254"/>
</dbReference>
<feature type="compositionally biased region" description="Basic and acidic residues" evidence="1">
    <location>
        <begin position="1"/>
        <end position="19"/>
    </location>
</feature>
<reference evidence="3" key="1">
    <citation type="submission" date="2015-08" db="UniProtKB">
        <authorList>
            <consortium name="WormBaseParasite"/>
        </authorList>
    </citation>
    <scope>IDENTIFICATION</scope>
</reference>
<proteinExistence type="predicted"/>
<dbReference type="Proteomes" id="UP000035681">
    <property type="component" value="Unplaced"/>
</dbReference>
<evidence type="ECO:0000313" key="4">
    <source>
        <dbReference type="WBParaSite" id="TCONS_00014073.p1"/>
    </source>
</evidence>
<evidence type="ECO:0000256" key="1">
    <source>
        <dbReference type="SAM" id="MobiDB-lite"/>
    </source>
</evidence>
<protein>
    <submittedName>
        <fullName evidence="4">Peptidase A2 domain-containing protein</fullName>
    </submittedName>
</protein>